<keyword evidence="3" id="KW-1185">Reference proteome</keyword>
<evidence type="ECO:0000256" key="1">
    <source>
        <dbReference type="SAM" id="SignalP"/>
    </source>
</evidence>
<keyword evidence="1" id="KW-0732">Signal</keyword>
<evidence type="ECO:0000313" key="3">
    <source>
        <dbReference type="Proteomes" id="UP000612055"/>
    </source>
</evidence>
<gene>
    <name evidence="2" type="ORF">HYH03_010340</name>
</gene>
<dbReference type="EMBL" id="JAEHOE010000054">
    <property type="protein sequence ID" value="KAG2491336.1"/>
    <property type="molecule type" value="Genomic_DNA"/>
</dbReference>
<sequence length="379" mass="41340">MANPRSALVVAAALLAVTFLTDAAKMPPKMWVRRPPPAGHKPDPGMPDMSGWPSPCKSLVTGYDRSCLPNDDFVMKLATLPEYKSYSPWAKSLIEGGIKGAECAKHTTYESCVGDKMNECYGNWPDGSCRSNAGDQIFANGVLCEGSLYKKSQICNNKLSYNCGTGTDGAQPDADGCVKSEIYWYGGKSIYDKTHEEMEKAMGGPYIGPYVCVLESELAAYLDASGEYNDTSYTEWSNEYAGDGAKGEADILRARGSCTYAKNSVTRLAYFSACTNLNINVHPSGYVKGLNQSDSAAMLGCMSNGCDMLAWNGTRVRELNGYEAGSMPDLYISCAQDNAVMWTTRLDIYKDNLLYKVQQACNAQYEQRNKAMCEAVKVV</sequence>
<dbReference type="AlphaFoldDB" id="A0A836BW41"/>
<dbReference type="Proteomes" id="UP000612055">
    <property type="component" value="Unassembled WGS sequence"/>
</dbReference>
<protein>
    <submittedName>
        <fullName evidence="2">Uncharacterized protein</fullName>
    </submittedName>
</protein>
<accession>A0A836BW41</accession>
<organism evidence="2 3">
    <name type="scientific">Edaphochlamys debaryana</name>
    <dbReference type="NCBI Taxonomy" id="47281"/>
    <lineage>
        <taxon>Eukaryota</taxon>
        <taxon>Viridiplantae</taxon>
        <taxon>Chlorophyta</taxon>
        <taxon>core chlorophytes</taxon>
        <taxon>Chlorophyceae</taxon>
        <taxon>CS clade</taxon>
        <taxon>Chlamydomonadales</taxon>
        <taxon>Chlamydomonadales incertae sedis</taxon>
        <taxon>Edaphochlamys</taxon>
    </lineage>
</organism>
<evidence type="ECO:0000313" key="2">
    <source>
        <dbReference type="EMBL" id="KAG2491336.1"/>
    </source>
</evidence>
<feature type="signal peptide" evidence="1">
    <location>
        <begin position="1"/>
        <end position="23"/>
    </location>
</feature>
<feature type="chain" id="PRO_5032782479" evidence="1">
    <location>
        <begin position="24"/>
        <end position="379"/>
    </location>
</feature>
<proteinExistence type="predicted"/>
<comment type="caution">
    <text evidence="2">The sequence shown here is derived from an EMBL/GenBank/DDBJ whole genome shotgun (WGS) entry which is preliminary data.</text>
</comment>
<reference evidence="2" key="1">
    <citation type="journal article" date="2020" name="bioRxiv">
        <title>Comparative genomics of Chlamydomonas.</title>
        <authorList>
            <person name="Craig R.J."/>
            <person name="Hasan A.R."/>
            <person name="Ness R.W."/>
            <person name="Keightley P.D."/>
        </authorList>
    </citation>
    <scope>NUCLEOTIDE SEQUENCE</scope>
    <source>
        <strain evidence="2">CCAP 11/70</strain>
    </source>
</reference>
<name>A0A836BW41_9CHLO</name>